<dbReference type="Proteomes" id="UP000749311">
    <property type="component" value="Unassembled WGS sequence"/>
</dbReference>
<name>A0ABX0SFY7_9ACTN</name>
<sequence>MTITTTTDDTDPAVEDTYTPRRAVSPDVQFWNDMLGSLHAPARRALTEDNR</sequence>
<reference evidence="1 2" key="1">
    <citation type="submission" date="2020-02" db="EMBL/GenBank/DDBJ databases">
        <title>Sequencing the genomes of 1000 actinobacteria strains.</title>
        <authorList>
            <person name="Klenk H.-P."/>
        </authorList>
    </citation>
    <scope>NUCLEOTIDE SEQUENCE [LARGE SCALE GENOMIC DNA]</scope>
    <source>
        <strain evidence="1 2">DSM 19609</strain>
    </source>
</reference>
<proteinExistence type="predicted"/>
<dbReference type="EMBL" id="JAAMOZ010000001">
    <property type="protein sequence ID" value="NIH57274.1"/>
    <property type="molecule type" value="Genomic_DNA"/>
</dbReference>
<keyword evidence="2" id="KW-1185">Reference proteome</keyword>
<organism evidence="1 2">
    <name type="scientific">Brooklawnia cerclae</name>
    <dbReference type="NCBI Taxonomy" id="349934"/>
    <lineage>
        <taxon>Bacteria</taxon>
        <taxon>Bacillati</taxon>
        <taxon>Actinomycetota</taxon>
        <taxon>Actinomycetes</taxon>
        <taxon>Propionibacteriales</taxon>
        <taxon>Propionibacteriaceae</taxon>
        <taxon>Brooklawnia</taxon>
    </lineage>
</organism>
<protein>
    <submittedName>
        <fullName evidence="1">Uncharacterized protein</fullName>
    </submittedName>
</protein>
<comment type="caution">
    <text evidence="1">The sequence shown here is derived from an EMBL/GenBank/DDBJ whole genome shotgun (WGS) entry which is preliminary data.</text>
</comment>
<evidence type="ECO:0000313" key="2">
    <source>
        <dbReference type="Proteomes" id="UP000749311"/>
    </source>
</evidence>
<dbReference type="RefSeq" id="WP_167166832.1">
    <property type="nucleotide sequence ID" value="NZ_BAAAOO010000008.1"/>
</dbReference>
<gene>
    <name evidence="1" type="ORF">FB473_001919</name>
</gene>
<accession>A0ABX0SFY7</accession>
<evidence type="ECO:0000313" key="1">
    <source>
        <dbReference type="EMBL" id="NIH57274.1"/>
    </source>
</evidence>